<comment type="caution">
    <text evidence="3">The sequence shown here is derived from an EMBL/GenBank/DDBJ whole genome shotgun (WGS) entry which is preliminary data.</text>
</comment>
<evidence type="ECO:0000313" key="3">
    <source>
        <dbReference type="EMBL" id="SMP68495.1"/>
    </source>
</evidence>
<dbReference type="Pfam" id="PF00534">
    <property type="entry name" value="Glycos_transf_1"/>
    <property type="match status" value="1"/>
</dbReference>
<keyword evidence="4" id="KW-1185">Reference proteome</keyword>
<keyword evidence="1" id="KW-0472">Membrane</keyword>
<evidence type="ECO:0000313" key="4">
    <source>
        <dbReference type="Proteomes" id="UP001158067"/>
    </source>
</evidence>
<dbReference type="InterPro" id="IPR050194">
    <property type="entry name" value="Glycosyltransferase_grp1"/>
</dbReference>
<dbReference type="EMBL" id="FXUG01000011">
    <property type="protein sequence ID" value="SMP68495.1"/>
    <property type="molecule type" value="Genomic_DNA"/>
</dbReference>
<dbReference type="PROSITE" id="PS50175">
    <property type="entry name" value="ASP_PROT_RETROV"/>
    <property type="match status" value="1"/>
</dbReference>
<organism evidence="3 4">
    <name type="scientific">Neorhodopirellula lusitana</name>
    <dbReference type="NCBI Taxonomy" id="445327"/>
    <lineage>
        <taxon>Bacteria</taxon>
        <taxon>Pseudomonadati</taxon>
        <taxon>Planctomycetota</taxon>
        <taxon>Planctomycetia</taxon>
        <taxon>Pirellulales</taxon>
        <taxon>Pirellulaceae</taxon>
        <taxon>Neorhodopirellula</taxon>
    </lineage>
</organism>
<keyword evidence="1" id="KW-0812">Transmembrane</keyword>
<feature type="transmembrane region" description="Helical" evidence="1">
    <location>
        <begin position="76"/>
        <end position="95"/>
    </location>
</feature>
<name>A0ABY1QG11_9BACT</name>
<dbReference type="InterPro" id="IPR001296">
    <property type="entry name" value="Glyco_trans_1"/>
</dbReference>
<gene>
    <name evidence="3" type="ORF">SAMN06265222_11174</name>
</gene>
<dbReference type="PANTHER" id="PTHR45947:SF3">
    <property type="entry name" value="SULFOQUINOVOSYL TRANSFERASE SQD2"/>
    <property type="match status" value="1"/>
</dbReference>
<dbReference type="Proteomes" id="UP001158067">
    <property type="component" value="Unassembled WGS sequence"/>
</dbReference>
<dbReference type="Gene3D" id="3.40.50.2000">
    <property type="entry name" value="Glycogen Phosphorylase B"/>
    <property type="match status" value="2"/>
</dbReference>
<dbReference type="InterPro" id="IPR028098">
    <property type="entry name" value="Glyco_trans_4-like_N"/>
</dbReference>
<evidence type="ECO:0000256" key="1">
    <source>
        <dbReference type="SAM" id="Phobius"/>
    </source>
</evidence>
<dbReference type="PANTHER" id="PTHR45947">
    <property type="entry name" value="SULFOQUINOVOSYL TRANSFERASE SQD2"/>
    <property type="match status" value="1"/>
</dbReference>
<protein>
    <submittedName>
        <fullName evidence="3">Glycosyltransferase involved in cell wall bisynthesis</fullName>
    </submittedName>
</protein>
<dbReference type="InterPro" id="IPR001995">
    <property type="entry name" value="Peptidase_A2_cat"/>
</dbReference>
<accession>A0ABY1QG11</accession>
<evidence type="ECO:0000259" key="2">
    <source>
        <dbReference type="PROSITE" id="PS50175"/>
    </source>
</evidence>
<proteinExistence type="predicted"/>
<reference evidence="3 4" key="1">
    <citation type="submission" date="2017-05" db="EMBL/GenBank/DDBJ databases">
        <authorList>
            <person name="Varghese N."/>
            <person name="Submissions S."/>
        </authorList>
    </citation>
    <scope>NUCLEOTIDE SEQUENCE [LARGE SCALE GENOMIC DNA]</scope>
    <source>
        <strain evidence="3 4">DSM 25457</strain>
    </source>
</reference>
<sequence length="398" mass="44911">MNHAGKPKRILMLLENNSFPEDRRVLLEVETLLDAGFDVTVISPTGASRKWAETVGGAHVYRYPATWELDGLWGYVWEYTYSLTMLLLISVFVFFRRGFDAVHVHTPPDMTAVIAIGYQLLGKKFVFDHHDLSPELYLARRGDNKPNAIYRVLCFFERLACQRADRLIATNETQRGIQTGRCGADPDRCFVVRNGPDESFLNEVSPQPELRREGRLVLGYVGAIGIQDGVDCMVHAIHELKNNRGRDDFIAVIVGGGPALQSLKTLADELGVKDLIQFTGMIPFQNVPSYVASFDICFTPDPSNAYNDSCTTIKMMEYMALRKPTVCFRTRENELTAGDAALYADDNDIAAFADRVIELMDDETLRESMGEIARQRIDDGLTWRHQAARLVTLYRELL</sequence>
<dbReference type="RefSeq" id="WP_283434043.1">
    <property type="nucleotide sequence ID" value="NZ_FXUG01000011.1"/>
</dbReference>
<dbReference type="Pfam" id="PF13579">
    <property type="entry name" value="Glyco_trans_4_4"/>
    <property type="match status" value="1"/>
</dbReference>
<keyword evidence="1" id="KW-1133">Transmembrane helix</keyword>
<dbReference type="SUPFAM" id="SSF53756">
    <property type="entry name" value="UDP-Glycosyltransferase/glycogen phosphorylase"/>
    <property type="match status" value="1"/>
</dbReference>
<dbReference type="CDD" id="cd03794">
    <property type="entry name" value="GT4_WbuB-like"/>
    <property type="match status" value="1"/>
</dbReference>
<feature type="domain" description="Peptidase A2" evidence="2">
    <location>
        <begin position="29"/>
        <end position="74"/>
    </location>
</feature>